<dbReference type="AlphaFoldDB" id="A0A0F9CMX7"/>
<dbReference type="GO" id="GO:0000160">
    <property type="term" value="P:phosphorelay signal transduction system"/>
    <property type="evidence" value="ECO:0007669"/>
    <property type="project" value="UniProtKB-KW"/>
</dbReference>
<dbReference type="PANTHER" id="PTHR43214">
    <property type="entry name" value="TWO-COMPONENT RESPONSE REGULATOR"/>
    <property type="match status" value="1"/>
</dbReference>
<keyword evidence="4" id="KW-0238">DNA-binding</keyword>
<reference evidence="8" key="1">
    <citation type="journal article" date="2015" name="Nature">
        <title>Complex archaea that bridge the gap between prokaryotes and eukaryotes.</title>
        <authorList>
            <person name="Spang A."/>
            <person name="Saw J.H."/>
            <person name="Jorgensen S.L."/>
            <person name="Zaremba-Niedzwiedzka K."/>
            <person name="Martijn J."/>
            <person name="Lind A.E."/>
            <person name="van Eijk R."/>
            <person name="Schleper C."/>
            <person name="Guy L."/>
            <person name="Ettema T.J."/>
        </authorList>
    </citation>
    <scope>NUCLEOTIDE SEQUENCE</scope>
</reference>
<dbReference type="Pfam" id="PF00196">
    <property type="entry name" value="GerE"/>
    <property type="match status" value="1"/>
</dbReference>
<dbReference type="Pfam" id="PF00072">
    <property type="entry name" value="Response_reg"/>
    <property type="match status" value="1"/>
</dbReference>
<evidence type="ECO:0000256" key="3">
    <source>
        <dbReference type="ARBA" id="ARBA00023015"/>
    </source>
</evidence>
<dbReference type="SMART" id="SM00448">
    <property type="entry name" value="REC"/>
    <property type="match status" value="1"/>
</dbReference>
<comment type="caution">
    <text evidence="8">The sequence shown here is derived from an EMBL/GenBank/DDBJ whole genome shotgun (WGS) entry which is preliminary data.</text>
</comment>
<dbReference type="InterPro" id="IPR016032">
    <property type="entry name" value="Sig_transdc_resp-reg_C-effctor"/>
</dbReference>
<feature type="domain" description="HTH luxR-type" evidence="6">
    <location>
        <begin position="138"/>
        <end position="205"/>
    </location>
</feature>
<feature type="domain" description="Response regulatory" evidence="7">
    <location>
        <begin position="3"/>
        <end position="119"/>
    </location>
</feature>
<keyword evidence="3" id="KW-0805">Transcription regulation</keyword>
<evidence type="ECO:0000259" key="7">
    <source>
        <dbReference type="PROSITE" id="PS50110"/>
    </source>
</evidence>
<evidence type="ECO:0000313" key="8">
    <source>
        <dbReference type="EMBL" id="KKL50703.1"/>
    </source>
</evidence>
<dbReference type="InterPro" id="IPR058245">
    <property type="entry name" value="NreC/VraR/RcsB-like_REC"/>
</dbReference>
<dbReference type="GO" id="GO:0003677">
    <property type="term" value="F:DNA binding"/>
    <property type="evidence" value="ECO:0007669"/>
    <property type="project" value="UniProtKB-KW"/>
</dbReference>
<dbReference type="InterPro" id="IPR001789">
    <property type="entry name" value="Sig_transdc_resp-reg_receiver"/>
</dbReference>
<accession>A0A0F9CMX7</accession>
<evidence type="ECO:0000256" key="4">
    <source>
        <dbReference type="ARBA" id="ARBA00023125"/>
    </source>
</evidence>
<dbReference type="PROSITE" id="PS50043">
    <property type="entry name" value="HTH_LUXR_2"/>
    <property type="match status" value="1"/>
</dbReference>
<keyword evidence="5" id="KW-0804">Transcription</keyword>
<evidence type="ECO:0000256" key="2">
    <source>
        <dbReference type="ARBA" id="ARBA00023012"/>
    </source>
</evidence>
<dbReference type="PRINTS" id="PR00038">
    <property type="entry name" value="HTHLUXR"/>
</dbReference>
<gene>
    <name evidence="8" type="ORF">LCGC14_2302830</name>
</gene>
<sequence length="208" mass="23222">MIKILIADDHSIVRKGLTQIVEDVPDMLVSGEAASGQEILQKIREYDYDVVVLDISLPGMTGLDVLKQIKVEKSNLPVLMLSIHPEEQYAVRALKAGASGYLTKDRAPDELIAAIRKAYDGSKYISSSLAEKLALDLETGRLPHEGLSSREFQVMCMIAKGKVLKDIGEELHLSPKTVSTYRSRLIEKMKLKNNEELTRYAMNNHLID</sequence>
<evidence type="ECO:0000256" key="5">
    <source>
        <dbReference type="ARBA" id="ARBA00023163"/>
    </source>
</evidence>
<organism evidence="8">
    <name type="scientific">marine sediment metagenome</name>
    <dbReference type="NCBI Taxonomy" id="412755"/>
    <lineage>
        <taxon>unclassified sequences</taxon>
        <taxon>metagenomes</taxon>
        <taxon>ecological metagenomes</taxon>
    </lineage>
</organism>
<evidence type="ECO:0000256" key="1">
    <source>
        <dbReference type="ARBA" id="ARBA00022553"/>
    </source>
</evidence>
<keyword evidence="2" id="KW-0902">Two-component regulatory system</keyword>
<protein>
    <recommendedName>
        <fullName evidence="9">DNA-binding response regulator</fullName>
    </recommendedName>
</protein>
<dbReference type="Gene3D" id="3.40.50.2300">
    <property type="match status" value="1"/>
</dbReference>
<dbReference type="SUPFAM" id="SSF46894">
    <property type="entry name" value="C-terminal effector domain of the bipartite response regulators"/>
    <property type="match status" value="1"/>
</dbReference>
<dbReference type="CDD" id="cd06170">
    <property type="entry name" value="LuxR_C_like"/>
    <property type="match status" value="1"/>
</dbReference>
<evidence type="ECO:0000259" key="6">
    <source>
        <dbReference type="PROSITE" id="PS50043"/>
    </source>
</evidence>
<dbReference type="InterPro" id="IPR000792">
    <property type="entry name" value="Tscrpt_reg_LuxR_C"/>
</dbReference>
<proteinExistence type="predicted"/>
<dbReference type="SMART" id="SM00421">
    <property type="entry name" value="HTH_LUXR"/>
    <property type="match status" value="1"/>
</dbReference>
<dbReference type="EMBL" id="LAZR01032503">
    <property type="protein sequence ID" value="KKL50703.1"/>
    <property type="molecule type" value="Genomic_DNA"/>
</dbReference>
<name>A0A0F9CMX7_9ZZZZ</name>
<dbReference type="PANTHER" id="PTHR43214:SF3">
    <property type="entry name" value="RESPONSE REGULATOR UVRY"/>
    <property type="match status" value="1"/>
</dbReference>
<dbReference type="SUPFAM" id="SSF52172">
    <property type="entry name" value="CheY-like"/>
    <property type="match status" value="1"/>
</dbReference>
<dbReference type="GO" id="GO:0006355">
    <property type="term" value="P:regulation of DNA-templated transcription"/>
    <property type="evidence" value="ECO:0007669"/>
    <property type="project" value="InterPro"/>
</dbReference>
<dbReference type="InterPro" id="IPR011006">
    <property type="entry name" value="CheY-like_superfamily"/>
</dbReference>
<dbReference type="PROSITE" id="PS50110">
    <property type="entry name" value="RESPONSE_REGULATORY"/>
    <property type="match status" value="1"/>
</dbReference>
<dbReference type="CDD" id="cd17535">
    <property type="entry name" value="REC_NarL-like"/>
    <property type="match status" value="1"/>
</dbReference>
<dbReference type="InterPro" id="IPR039420">
    <property type="entry name" value="WalR-like"/>
</dbReference>
<keyword evidence="1" id="KW-0597">Phosphoprotein</keyword>
<evidence type="ECO:0008006" key="9">
    <source>
        <dbReference type="Google" id="ProtNLM"/>
    </source>
</evidence>